<keyword evidence="3" id="KW-1185">Reference proteome</keyword>
<comment type="caution">
    <text evidence="2">The sequence shown here is derived from an EMBL/GenBank/DDBJ whole genome shotgun (WGS) entry which is preliminary data.</text>
</comment>
<organism evidence="2 3">
    <name type="scientific">Vespula squamosa</name>
    <name type="common">Southern yellow jacket</name>
    <name type="synonym">Wasp</name>
    <dbReference type="NCBI Taxonomy" id="30214"/>
    <lineage>
        <taxon>Eukaryota</taxon>
        <taxon>Metazoa</taxon>
        <taxon>Ecdysozoa</taxon>
        <taxon>Arthropoda</taxon>
        <taxon>Hexapoda</taxon>
        <taxon>Insecta</taxon>
        <taxon>Pterygota</taxon>
        <taxon>Neoptera</taxon>
        <taxon>Endopterygota</taxon>
        <taxon>Hymenoptera</taxon>
        <taxon>Apocrita</taxon>
        <taxon>Aculeata</taxon>
        <taxon>Vespoidea</taxon>
        <taxon>Vespidae</taxon>
        <taxon>Vespinae</taxon>
        <taxon>Vespula</taxon>
    </lineage>
</organism>
<feature type="compositionally biased region" description="Basic and acidic residues" evidence="1">
    <location>
        <begin position="238"/>
        <end position="255"/>
    </location>
</feature>
<evidence type="ECO:0000313" key="3">
    <source>
        <dbReference type="Proteomes" id="UP001607302"/>
    </source>
</evidence>
<feature type="compositionally biased region" description="Basic residues" evidence="1">
    <location>
        <begin position="68"/>
        <end position="77"/>
    </location>
</feature>
<proteinExistence type="predicted"/>
<feature type="compositionally biased region" description="Gly residues" evidence="1">
    <location>
        <begin position="220"/>
        <end position="236"/>
    </location>
</feature>
<name>A0ABD1ZTX2_VESSQ</name>
<dbReference type="Proteomes" id="UP001607302">
    <property type="component" value="Unassembled WGS sequence"/>
</dbReference>
<evidence type="ECO:0000313" key="2">
    <source>
        <dbReference type="EMBL" id="KAL2711803.1"/>
    </source>
</evidence>
<dbReference type="EMBL" id="JAUDFV010000173">
    <property type="protein sequence ID" value="KAL2711803.1"/>
    <property type="molecule type" value="Genomic_DNA"/>
</dbReference>
<protein>
    <submittedName>
        <fullName evidence="2">Uncharacterized protein</fullName>
    </submittedName>
</protein>
<reference evidence="2 3" key="1">
    <citation type="journal article" date="2024" name="Ann. Entomol. Soc. Am.">
        <title>Genomic analyses of the southern and eastern yellowjacket wasps (Hymenoptera: Vespidae) reveal evolutionary signatures of social life.</title>
        <authorList>
            <person name="Catto M.A."/>
            <person name="Caine P.B."/>
            <person name="Orr S.E."/>
            <person name="Hunt B.G."/>
            <person name="Goodisman M.A.D."/>
        </authorList>
    </citation>
    <scope>NUCLEOTIDE SEQUENCE [LARGE SCALE GENOMIC DNA]</scope>
    <source>
        <strain evidence="2">233</strain>
        <tissue evidence="2">Head and thorax</tissue>
    </source>
</reference>
<dbReference type="AlphaFoldDB" id="A0ABD1ZTX2"/>
<gene>
    <name evidence="2" type="ORF">V1478_018824</name>
</gene>
<evidence type="ECO:0000256" key="1">
    <source>
        <dbReference type="SAM" id="MobiDB-lite"/>
    </source>
</evidence>
<sequence length="277" mass="31167">MYLTLNQDIVGIEPTRRNSTNISSEGALHLYHLDGPCGRWRFRKGVRARVQWVSCREKRKVEEGRMQGSRRTKGRREGKKDNAATIKLSRLTPGIKRPWRTLGSVTKLLEYFAPWSRGVNGWRMETVEKVEDGKAEKPLDHRSDWLRNDIIGKRFFPNIERVNRVETVEDITTISFKDLSTGKGDISLTKEKLSELVLNREGKSLARKEKAEWDGSQRGDIGGGGKEGGGGGVGAKGKGRERDLAFTKESQKTRESSVLGEKVVWEEKGKEVGTKGS</sequence>
<feature type="region of interest" description="Disordered" evidence="1">
    <location>
        <begin position="207"/>
        <end position="260"/>
    </location>
</feature>
<feature type="region of interest" description="Disordered" evidence="1">
    <location>
        <begin position="61"/>
        <end position="83"/>
    </location>
</feature>
<accession>A0ABD1ZTX2</accession>
<feature type="compositionally biased region" description="Basic and acidic residues" evidence="1">
    <location>
        <begin position="207"/>
        <end position="217"/>
    </location>
</feature>